<organism evidence="2 3">
    <name type="scientific">Stephania japonica</name>
    <dbReference type="NCBI Taxonomy" id="461633"/>
    <lineage>
        <taxon>Eukaryota</taxon>
        <taxon>Viridiplantae</taxon>
        <taxon>Streptophyta</taxon>
        <taxon>Embryophyta</taxon>
        <taxon>Tracheophyta</taxon>
        <taxon>Spermatophyta</taxon>
        <taxon>Magnoliopsida</taxon>
        <taxon>Ranunculales</taxon>
        <taxon>Menispermaceae</taxon>
        <taxon>Menispermoideae</taxon>
        <taxon>Cissampelideae</taxon>
        <taxon>Stephania</taxon>
    </lineage>
</organism>
<reference evidence="2 3" key="1">
    <citation type="submission" date="2024-01" db="EMBL/GenBank/DDBJ databases">
        <title>Genome assemblies of Stephania.</title>
        <authorList>
            <person name="Yang L."/>
        </authorList>
    </citation>
    <scope>NUCLEOTIDE SEQUENCE [LARGE SCALE GENOMIC DNA]</scope>
    <source>
        <strain evidence="2">QJT</strain>
        <tissue evidence="2">Leaf</tissue>
    </source>
</reference>
<gene>
    <name evidence="2" type="ORF">Sjap_025171</name>
</gene>
<name>A0AAP0E157_9MAGN</name>
<dbReference type="EMBL" id="JBBNAE010000011">
    <property type="protein sequence ID" value="KAK9084760.1"/>
    <property type="molecule type" value="Genomic_DNA"/>
</dbReference>
<accession>A0AAP0E157</accession>
<evidence type="ECO:0000313" key="3">
    <source>
        <dbReference type="Proteomes" id="UP001417504"/>
    </source>
</evidence>
<dbReference type="AlphaFoldDB" id="A0AAP0E157"/>
<evidence type="ECO:0000256" key="1">
    <source>
        <dbReference type="SAM" id="SignalP"/>
    </source>
</evidence>
<comment type="caution">
    <text evidence="2">The sequence shown here is derived from an EMBL/GenBank/DDBJ whole genome shotgun (WGS) entry which is preliminary data.</text>
</comment>
<protein>
    <submittedName>
        <fullName evidence="2">Uncharacterized protein</fullName>
    </submittedName>
</protein>
<keyword evidence="1" id="KW-0732">Signal</keyword>
<evidence type="ECO:0000313" key="2">
    <source>
        <dbReference type="EMBL" id="KAK9084760.1"/>
    </source>
</evidence>
<dbReference type="Proteomes" id="UP001417504">
    <property type="component" value="Unassembled WGS sequence"/>
</dbReference>
<keyword evidence="3" id="KW-1185">Reference proteome</keyword>
<feature type="signal peptide" evidence="1">
    <location>
        <begin position="1"/>
        <end position="29"/>
    </location>
</feature>
<feature type="chain" id="PRO_5042838400" evidence="1">
    <location>
        <begin position="30"/>
        <end position="97"/>
    </location>
</feature>
<proteinExistence type="predicted"/>
<sequence length="97" mass="10234">MMASPNYKVAFLALGILLISFVFINSSEAAASTTNGNVLASNLPNQAEATEGPKLVEEVKQQVPVVNRQARKLGFIADAAGFLFGDTAKFYANAIGL</sequence>